<keyword evidence="10" id="KW-1185">Reference proteome</keyword>
<evidence type="ECO:0000256" key="3">
    <source>
        <dbReference type="ARBA" id="ARBA00022982"/>
    </source>
</evidence>
<feature type="domain" description="Thioredoxin" evidence="8">
    <location>
        <begin position="1"/>
        <end position="109"/>
    </location>
</feature>
<dbReference type="Pfam" id="PF00085">
    <property type="entry name" value="Thioredoxin"/>
    <property type="match status" value="1"/>
</dbReference>
<keyword evidence="4" id="KW-1015">Disulfide bond</keyword>
<keyword evidence="5" id="KW-0676">Redox-active center</keyword>
<dbReference type="CDD" id="cd02947">
    <property type="entry name" value="TRX_family"/>
    <property type="match status" value="1"/>
</dbReference>
<dbReference type="RefSeq" id="WP_274053249.1">
    <property type="nucleotide sequence ID" value="NZ_CP059693.1"/>
</dbReference>
<organism evidence="9 10">
    <name type="scientific">Thalassomonas haliotis</name>
    <dbReference type="NCBI Taxonomy" id="485448"/>
    <lineage>
        <taxon>Bacteria</taxon>
        <taxon>Pseudomonadati</taxon>
        <taxon>Pseudomonadota</taxon>
        <taxon>Gammaproteobacteria</taxon>
        <taxon>Alteromonadales</taxon>
        <taxon>Colwelliaceae</taxon>
        <taxon>Thalassomonas</taxon>
    </lineage>
</organism>
<dbReference type="InterPro" id="IPR036249">
    <property type="entry name" value="Thioredoxin-like_sf"/>
</dbReference>
<gene>
    <name evidence="9" type="primary">trxA</name>
    <name evidence="9" type="ORF">H3N35_05530</name>
</gene>
<accession>A0ABY7VJ15</accession>
<dbReference type="InterPro" id="IPR005746">
    <property type="entry name" value="Thioredoxin"/>
</dbReference>
<dbReference type="NCBIfam" id="TIGR01068">
    <property type="entry name" value="thioredoxin"/>
    <property type="match status" value="1"/>
</dbReference>
<evidence type="ECO:0000313" key="10">
    <source>
        <dbReference type="Proteomes" id="UP001215231"/>
    </source>
</evidence>
<evidence type="ECO:0000256" key="1">
    <source>
        <dbReference type="ARBA" id="ARBA00008987"/>
    </source>
</evidence>
<dbReference type="PANTHER" id="PTHR45663:SF11">
    <property type="entry name" value="GEO12009P1"/>
    <property type="match status" value="1"/>
</dbReference>
<dbReference type="InterPro" id="IPR013766">
    <property type="entry name" value="Thioredoxin_domain"/>
</dbReference>
<dbReference type="PIRSF" id="PIRSF000077">
    <property type="entry name" value="Thioredoxin"/>
    <property type="match status" value="1"/>
</dbReference>
<evidence type="ECO:0000256" key="5">
    <source>
        <dbReference type="ARBA" id="ARBA00023284"/>
    </source>
</evidence>
<evidence type="ECO:0000256" key="4">
    <source>
        <dbReference type="ARBA" id="ARBA00023157"/>
    </source>
</evidence>
<protein>
    <recommendedName>
        <fullName evidence="6 7">Thioredoxin</fullName>
    </recommendedName>
</protein>
<keyword evidence="2" id="KW-0813">Transport</keyword>
<dbReference type="PROSITE" id="PS51352">
    <property type="entry name" value="THIOREDOXIN_2"/>
    <property type="match status" value="1"/>
</dbReference>
<keyword evidence="3" id="KW-0249">Electron transport</keyword>
<dbReference type="Gene3D" id="3.40.30.10">
    <property type="entry name" value="Glutaredoxin"/>
    <property type="match status" value="1"/>
</dbReference>
<dbReference type="Proteomes" id="UP001215231">
    <property type="component" value="Chromosome"/>
</dbReference>
<dbReference type="EMBL" id="CP059693">
    <property type="protein sequence ID" value="WDE12923.1"/>
    <property type="molecule type" value="Genomic_DNA"/>
</dbReference>
<dbReference type="PRINTS" id="PR00421">
    <property type="entry name" value="THIOREDOXIN"/>
</dbReference>
<comment type="similarity">
    <text evidence="1 7">Belongs to the thioredoxin family.</text>
</comment>
<sequence length="109" mass="11864">MTTAAKDHLVKEITADNFEQEVNQHGGKVLVDFYAPWCQPCKMIAPVVAQIATEQPELKVVKVDADNAQELMAKFGIRGIPTLLLIENGEVVNTQVGAASVSQVRAFVE</sequence>
<evidence type="ECO:0000256" key="7">
    <source>
        <dbReference type="PIRNR" id="PIRNR000077"/>
    </source>
</evidence>
<name>A0ABY7VJ15_9GAMM</name>
<evidence type="ECO:0000256" key="2">
    <source>
        <dbReference type="ARBA" id="ARBA00022448"/>
    </source>
</evidence>
<evidence type="ECO:0000256" key="6">
    <source>
        <dbReference type="NCBIfam" id="TIGR01068"/>
    </source>
</evidence>
<dbReference type="SUPFAM" id="SSF52833">
    <property type="entry name" value="Thioredoxin-like"/>
    <property type="match status" value="1"/>
</dbReference>
<proteinExistence type="inferred from homology"/>
<dbReference type="PANTHER" id="PTHR45663">
    <property type="entry name" value="GEO12009P1"/>
    <property type="match status" value="1"/>
</dbReference>
<reference evidence="9 10" key="1">
    <citation type="journal article" date="2022" name="Mar. Drugs">
        <title>Bioassay-Guided Fractionation Leads to the Detection of Cholic Acid Generated by the Rare Thalassomonas sp.</title>
        <authorList>
            <person name="Pheiffer F."/>
            <person name="Schneider Y.K."/>
            <person name="Hansen E.H."/>
            <person name="Andersen J.H."/>
            <person name="Isaksson J."/>
            <person name="Busche T."/>
            <person name="R C."/>
            <person name="Kalinowski J."/>
            <person name="Zyl L.V."/>
            <person name="Trindade M."/>
        </authorList>
    </citation>
    <scope>NUCLEOTIDE SEQUENCE [LARGE SCALE GENOMIC DNA]</scope>
    <source>
        <strain evidence="9 10">A5K-61T</strain>
    </source>
</reference>
<evidence type="ECO:0000259" key="8">
    <source>
        <dbReference type="PROSITE" id="PS51352"/>
    </source>
</evidence>
<evidence type="ECO:0000313" key="9">
    <source>
        <dbReference type="EMBL" id="WDE12923.1"/>
    </source>
</evidence>